<proteinExistence type="predicted"/>
<dbReference type="AlphaFoldDB" id="A0A165WWW4"/>
<accession>A0A165WWW4</accession>
<evidence type="ECO:0000313" key="1">
    <source>
        <dbReference type="EMBL" id="KZP07985.1"/>
    </source>
</evidence>
<feature type="non-terminal residue" evidence="1">
    <location>
        <position position="1"/>
    </location>
</feature>
<name>A0A165WWW4_9AGAM</name>
<gene>
    <name evidence="1" type="ORF">FIBSPDRAFT_874924</name>
</gene>
<dbReference type="Proteomes" id="UP000076532">
    <property type="component" value="Unassembled WGS sequence"/>
</dbReference>
<keyword evidence="2" id="KW-1185">Reference proteome</keyword>
<organism evidence="1 2">
    <name type="scientific">Athelia psychrophila</name>
    <dbReference type="NCBI Taxonomy" id="1759441"/>
    <lineage>
        <taxon>Eukaryota</taxon>
        <taxon>Fungi</taxon>
        <taxon>Dikarya</taxon>
        <taxon>Basidiomycota</taxon>
        <taxon>Agaricomycotina</taxon>
        <taxon>Agaricomycetes</taxon>
        <taxon>Agaricomycetidae</taxon>
        <taxon>Atheliales</taxon>
        <taxon>Atheliaceae</taxon>
        <taxon>Athelia</taxon>
    </lineage>
</organism>
<sequence length="100" mass="10975">TAAPISMTLLRSDVLLGTITELRSWSALTLLVHVSAATMASSTAEQTRVLFSTASSQTPFHRILHLNASSFLEFLDLASLLWLHRHTRPAIRCPLPHTLG</sequence>
<evidence type="ECO:0000313" key="2">
    <source>
        <dbReference type="Proteomes" id="UP000076532"/>
    </source>
</evidence>
<reference evidence="1 2" key="1">
    <citation type="journal article" date="2016" name="Mol. Biol. Evol.">
        <title>Comparative Genomics of Early-Diverging Mushroom-Forming Fungi Provides Insights into the Origins of Lignocellulose Decay Capabilities.</title>
        <authorList>
            <person name="Nagy L.G."/>
            <person name="Riley R."/>
            <person name="Tritt A."/>
            <person name="Adam C."/>
            <person name="Daum C."/>
            <person name="Floudas D."/>
            <person name="Sun H."/>
            <person name="Yadav J.S."/>
            <person name="Pangilinan J."/>
            <person name="Larsson K.H."/>
            <person name="Matsuura K."/>
            <person name="Barry K."/>
            <person name="Labutti K."/>
            <person name="Kuo R."/>
            <person name="Ohm R.A."/>
            <person name="Bhattacharya S.S."/>
            <person name="Shirouzu T."/>
            <person name="Yoshinaga Y."/>
            <person name="Martin F.M."/>
            <person name="Grigoriev I.V."/>
            <person name="Hibbett D.S."/>
        </authorList>
    </citation>
    <scope>NUCLEOTIDE SEQUENCE [LARGE SCALE GENOMIC DNA]</scope>
    <source>
        <strain evidence="1 2">CBS 109695</strain>
    </source>
</reference>
<protein>
    <submittedName>
        <fullName evidence="1">Uncharacterized protein</fullName>
    </submittedName>
</protein>
<dbReference type="EMBL" id="KV417734">
    <property type="protein sequence ID" value="KZP07985.1"/>
    <property type="molecule type" value="Genomic_DNA"/>
</dbReference>